<sequence length="250" mass="27556">MDEITLGRQFLKATAWARAQEIETDQRKGIPHPPLQRPAPDGAPVVKLPDPQTLRVGEVPLRDAISSRRSRRRFTADPLTLEELTFLLWSVQGVQRIVRDGVASLRTVPSAGARHPFETYLVVNRVTGLAPGLYRYLPLDHSLVFLRSDPDFPAKVTAGCLGQEFVGQAAVVFAWTTVPYRTEWRYSVSSHKVIAMDAGHMCQNLYLACEAIGAGTCAVGAYHQERMDALLGVDGEDEFTIYLAPVGKVG</sequence>
<protein>
    <submittedName>
        <fullName evidence="3">Nitroreductase</fullName>
    </submittedName>
</protein>
<gene>
    <name evidence="3" type="ORF">BARAN1_0154</name>
</gene>
<dbReference type="RefSeq" id="WP_122030432.1">
    <property type="nucleotide sequence ID" value="NZ_LS483254.1"/>
</dbReference>
<feature type="region of interest" description="Disordered" evidence="1">
    <location>
        <begin position="23"/>
        <end position="43"/>
    </location>
</feature>
<dbReference type="PANTHER" id="PTHR43745:SF2">
    <property type="entry name" value="NITROREDUCTASE MJ1384-RELATED"/>
    <property type="match status" value="1"/>
</dbReference>
<dbReference type="EMBL" id="LS483254">
    <property type="protein sequence ID" value="SQD92179.1"/>
    <property type="molecule type" value="Genomic_DNA"/>
</dbReference>
<feature type="domain" description="Nitroreductase" evidence="2">
    <location>
        <begin position="65"/>
        <end position="248"/>
    </location>
</feature>
<evidence type="ECO:0000259" key="2">
    <source>
        <dbReference type="Pfam" id="PF00881"/>
    </source>
</evidence>
<proteinExistence type="predicted"/>
<dbReference type="SUPFAM" id="SSF55469">
    <property type="entry name" value="FMN-dependent nitroreductase-like"/>
    <property type="match status" value="1"/>
</dbReference>
<dbReference type="Gene3D" id="3.40.109.10">
    <property type="entry name" value="NADH Oxidase"/>
    <property type="match status" value="1"/>
</dbReference>
<name>A0A2X3KZ13_9BACT</name>
<evidence type="ECO:0000313" key="4">
    <source>
        <dbReference type="Proteomes" id="UP000249818"/>
    </source>
</evidence>
<reference evidence="4" key="1">
    <citation type="submission" date="2018-05" db="EMBL/GenBank/DDBJ databases">
        <authorList>
            <person name="Hao L."/>
        </authorList>
    </citation>
    <scope>NUCLEOTIDE SEQUENCE [LARGE SCALE GENOMIC DNA]</scope>
</reference>
<dbReference type="NCBIfam" id="TIGR03605">
    <property type="entry name" value="antibiot_sagB"/>
    <property type="match status" value="1"/>
</dbReference>
<dbReference type="KEGG" id="bana:BARAN1_0154"/>
<organism evidence="3 4">
    <name type="scientific">Candidatus Bipolaricaulis anaerobius</name>
    <dbReference type="NCBI Taxonomy" id="2026885"/>
    <lineage>
        <taxon>Bacteria</taxon>
        <taxon>Candidatus Bipolaricaulota</taxon>
        <taxon>Candidatus Bipolaricaulia</taxon>
        <taxon>Candidatus Bipolaricaulales</taxon>
        <taxon>Candidatus Bipolaricaulaceae</taxon>
        <taxon>Candidatus Bipolaricaulis</taxon>
    </lineage>
</organism>
<dbReference type="AlphaFoldDB" id="A0A2X3KZ13"/>
<evidence type="ECO:0000256" key="1">
    <source>
        <dbReference type="SAM" id="MobiDB-lite"/>
    </source>
</evidence>
<dbReference type="OrthoDB" id="9801593at2"/>
<dbReference type="InterPro" id="IPR052544">
    <property type="entry name" value="Bacteriocin_Proc_Enz"/>
</dbReference>
<dbReference type="InterPro" id="IPR029479">
    <property type="entry name" value="Nitroreductase"/>
</dbReference>
<dbReference type="Proteomes" id="UP000249818">
    <property type="component" value="Chromosome BARAN1"/>
</dbReference>
<evidence type="ECO:0000313" key="3">
    <source>
        <dbReference type="EMBL" id="SQD92179.1"/>
    </source>
</evidence>
<accession>A0A2X3KZ13</accession>
<dbReference type="Pfam" id="PF00881">
    <property type="entry name" value="Nitroreductase"/>
    <property type="match status" value="1"/>
</dbReference>
<dbReference type="GO" id="GO:0016491">
    <property type="term" value="F:oxidoreductase activity"/>
    <property type="evidence" value="ECO:0007669"/>
    <property type="project" value="InterPro"/>
</dbReference>
<dbReference type="InterPro" id="IPR020051">
    <property type="entry name" value="SagB-type_dehydrogenase"/>
</dbReference>
<dbReference type="PANTHER" id="PTHR43745">
    <property type="entry name" value="NITROREDUCTASE MJ1384-RELATED"/>
    <property type="match status" value="1"/>
</dbReference>
<dbReference type="InterPro" id="IPR000415">
    <property type="entry name" value="Nitroreductase-like"/>
</dbReference>
<keyword evidence="4" id="KW-1185">Reference proteome</keyword>
<dbReference type="CDD" id="cd02142">
    <property type="entry name" value="McbC_SagB-like_oxidoreductase"/>
    <property type="match status" value="1"/>
</dbReference>